<evidence type="ECO:0000313" key="2">
    <source>
        <dbReference type="Proteomes" id="UP001144297"/>
    </source>
</evidence>
<evidence type="ECO:0008006" key="3">
    <source>
        <dbReference type="Google" id="ProtNLM"/>
    </source>
</evidence>
<dbReference type="EMBL" id="BSDX01000001">
    <property type="protein sequence ID" value="GLI53611.1"/>
    <property type="molecule type" value="Genomic_DNA"/>
</dbReference>
<keyword evidence="2" id="KW-1185">Reference proteome</keyword>
<accession>A0A9W6LJV9</accession>
<gene>
    <name evidence="1" type="ORF">TISLANDTSLP1_13040</name>
</gene>
<dbReference type="Proteomes" id="UP001144297">
    <property type="component" value="Unassembled WGS sequence"/>
</dbReference>
<reference evidence="1" key="1">
    <citation type="submission" date="2022-12" db="EMBL/GenBank/DDBJ databases">
        <title>Reference genome sequencing for broad-spectrum identification of bacterial and archaeal isolates by mass spectrometry.</title>
        <authorList>
            <person name="Sekiguchi Y."/>
            <person name="Tourlousse D.M."/>
        </authorList>
    </citation>
    <scope>NUCLEOTIDE SEQUENCE</scope>
    <source>
        <strain evidence="1">TSL-P1</strain>
    </source>
</reference>
<comment type="caution">
    <text evidence="1">The sequence shown here is derived from an EMBL/GenBank/DDBJ whole genome shotgun (WGS) entry which is preliminary data.</text>
</comment>
<dbReference type="AlphaFoldDB" id="A0A9W6LJV9"/>
<dbReference type="SUPFAM" id="SSF52833">
    <property type="entry name" value="Thioredoxin-like"/>
    <property type="match status" value="1"/>
</dbReference>
<evidence type="ECO:0000313" key="1">
    <source>
        <dbReference type="EMBL" id="GLI53611.1"/>
    </source>
</evidence>
<dbReference type="PROSITE" id="PS51354">
    <property type="entry name" value="GLUTAREDOXIN_2"/>
    <property type="match status" value="1"/>
</dbReference>
<dbReference type="InterPro" id="IPR036249">
    <property type="entry name" value="Thioredoxin-like_sf"/>
</dbReference>
<name>A0A9W6LJV9_9BACT</name>
<protein>
    <recommendedName>
        <fullName evidence="3">Thioredoxin domain-containing protein</fullName>
    </recommendedName>
</protein>
<dbReference type="Gene3D" id="3.40.30.10">
    <property type="entry name" value="Glutaredoxin"/>
    <property type="match status" value="1"/>
</dbReference>
<sequence length="136" mass="15838">MIKVKSWYVLILTFVFLLTFSSNLSFAENKKSVILYFFWGEGCPYCAKEKIFLTTLKKKYPRLEIKDYEVIHNQAPRELLMTMSRSYGISPTGVPVTFIGDKSFVGFNEEIASKIELILKSCLKKTCEDPLFYKKY</sequence>
<proteinExistence type="predicted"/>
<organism evidence="1 2">
    <name type="scientific">Thermodesulfovibrio yellowstonii</name>
    <dbReference type="NCBI Taxonomy" id="28262"/>
    <lineage>
        <taxon>Bacteria</taxon>
        <taxon>Pseudomonadati</taxon>
        <taxon>Nitrospirota</taxon>
        <taxon>Thermodesulfovibrionia</taxon>
        <taxon>Thermodesulfovibrionales</taxon>
        <taxon>Thermodesulfovibrionaceae</taxon>
        <taxon>Thermodesulfovibrio</taxon>
    </lineage>
</organism>